<protein>
    <submittedName>
        <fullName evidence="2">Uncharacterized protein</fullName>
    </submittedName>
</protein>
<evidence type="ECO:0000256" key="1">
    <source>
        <dbReference type="SAM" id="MobiDB-lite"/>
    </source>
</evidence>
<gene>
    <name evidence="2" type="ORF">BCR32DRAFT_55100</name>
</gene>
<evidence type="ECO:0000313" key="2">
    <source>
        <dbReference type="EMBL" id="ORX86291.1"/>
    </source>
</evidence>
<reference evidence="2 3" key="2">
    <citation type="submission" date="2016-08" db="EMBL/GenBank/DDBJ databases">
        <title>Pervasive Adenine N6-methylation of Active Genes in Fungi.</title>
        <authorList>
            <consortium name="DOE Joint Genome Institute"/>
            <person name="Mondo S.J."/>
            <person name="Dannebaum R.O."/>
            <person name="Kuo R.C."/>
            <person name="Labutti K."/>
            <person name="Haridas S."/>
            <person name="Kuo A."/>
            <person name="Salamov A."/>
            <person name="Ahrendt S.R."/>
            <person name="Lipzen A."/>
            <person name="Sullivan W."/>
            <person name="Andreopoulos W.B."/>
            <person name="Clum A."/>
            <person name="Lindquist E."/>
            <person name="Daum C."/>
            <person name="Ramamoorthy G.K."/>
            <person name="Gryganskyi A."/>
            <person name="Culley D."/>
            <person name="Magnuson J.K."/>
            <person name="James T.Y."/>
            <person name="O'Malley M.A."/>
            <person name="Stajich J.E."/>
            <person name="Spatafora J.W."/>
            <person name="Visel A."/>
            <person name="Grigoriev I.V."/>
        </authorList>
    </citation>
    <scope>NUCLEOTIDE SEQUENCE [LARGE SCALE GENOMIC DNA]</scope>
    <source>
        <strain evidence="2 3">S4</strain>
    </source>
</reference>
<dbReference type="InterPro" id="IPR051291">
    <property type="entry name" value="CIMAP"/>
</dbReference>
<dbReference type="OrthoDB" id="429991at2759"/>
<dbReference type="Pfam" id="PF07004">
    <property type="entry name" value="SHIPPO-rpt"/>
    <property type="match status" value="4"/>
</dbReference>
<reference evidence="2 3" key="1">
    <citation type="submission" date="2016-08" db="EMBL/GenBank/DDBJ databases">
        <title>A Parts List for Fungal Cellulosomes Revealed by Comparative Genomics.</title>
        <authorList>
            <consortium name="DOE Joint Genome Institute"/>
            <person name="Haitjema C.H."/>
            <person name="Gilmore S.P."/>
            <person name="Henske J.K."/>
            <person name="Solomon K.V."/>
            <person name="De Groot R."/>
            <person name="Kuo A."/>
            <person name="Mondo S.J."/>
            <person name="Salamov A.A."/>
            <person name="Labutti K."/>
            <person name="Zhao Z."/>
            <person name="Chiniquy J."/>
            <person name="Barry K."/>
            <person name="Brewer H.M."/>
            <person name="Purvine S.O."/>
            <person name="Wright A.T."/>
            <person name="Boxma B."/>
            <person name="Van Alen T."/>
            <person name="Hackstein J.H."/>
            <person name="Baker S.E."/>
            <person name="Grigoriev I.V."/>
            <person name="O'Malley M.A."/>
        </authorList>
    </citation>
    <scope>NUCLEOTIDE SEQUENCE [LARGE SCALE GENOMIC DNA]</scope>
    <source>
        <strain evidence="2 3">S4</strain>
    </source>
</reference>
<dbReference type="AlphaFoldDB" id="A0A1Y1XKK8"/>
<organism evidence="2 3">
    <name type="scientific">Anaeromyces robustus</name>
    <dbReference type="NCBI Taxonomy" id="1754192"/>
    <lineage>
        <taxon>Eukaryota</taxon>
        <taxon>Fungi</taxon>
        <taxon>Fungi incertae sedis</taxon>
        <taxon>Chytridiomycota</taxon>
        <taxon>Chytridiomycota incertae sedis</taxon>
        <taxon>Neocallimastigomycetes</taxon>
        <taxon>Neocallimastigales</taxon>
        <taxon>Neocallimastigaceae</taxon>
        <taxon>Anaeromyces</taxon>
    </lineage>
</organism>
<dbReference type="Proteomes" id="UP000193944">
    <property type="component" value="Unassembled WGS sequence"/>
</dbReference>
<name>A0A1Y1XKK8_9FUNG</name>
<comment type="caution">
    <text evidence="2">The sequence shown here is derived from an EMBL/GenBank/DDBJ whole genome shotgun (WGS) entry which is preliminary data.</text>
</comment>
<feature type="compositionally biased region" description="Basic and acidic residues" evidence="1">
    <location>
        <begin position="1"/>
        <end position="36"/>
    </location>
</feature>
<feature type="region of interest" description="Disordered" evidence="1">
    <location>
        <begin position="1"/>
        <end position="53"/>
    </location>
</feature>
<dbReference type="PANTHER" id="PTHR21580">
    <property type="entry name" value="SHIPPO-1-RELATED"/>
    <property type="match status" value="1"/>
</dbReference>
<dbReference type="PANTHER" id="PTHR21580:SF28">
    <property type="entry name" value="BOREALIN N-TERMINAL DOMAIN-CONTAINING PROTEIN-RELATED"/>
    <property type="match status" value="1"/>
</dbReference>
<dbReference type="InterPro" id="IPR010736">
    <property type="entry name" value="SHIPPO-rpt"/>
</dbReference>
<dbReference type="EMBL" id="MCFG01000023">
    <property type="protein sequence ID" value="ORX86291.1"/>
    <property type="molecule type" value="Genomic_DNA"/>
</dbReference>
<keyword evidence="3" id="KW-1185">Reference proteome</keyword>
<proteinExistence type="predicted"/>
<sequence>MEEKNPKNETKKTSSEVDKPKDPNKYMKKKNSDTKKKGLVIEPPKDYPIQAKIKGPGPAAYSLPTTLGRKSYKLRAPAYSFGIYFDPNQKIVSPSPNKFFPSVCRTGQYNGPSYSLRVKTKGFKNDTINFPGPGTYDQTCNTIYKKNPSYSIKSRNKPLKTDPNPGPAQYSRATTVGCSPSWSINPKRELKSSTISPGPAAYATTNYNVYLKEPPSYTLKERFQSTEYISVEESLKNKKRASPVKPRKVVFPSPDSYSVKMNYVTHASPKFSFRNKHSEYELYVEDNAPI</sequence>
<feature type="region of interest" description="Disordered" evidence="1">
    <location>
        <begin position="151"/>
        <end position="174"/>
    </location>
</feature>
<evidence type="ECO:0000313" key="3">
    <source>
        <dbReference type="Proteomes" id="UP000193944"/>
    </source>
</evidence>
<accession>A0A1Y1XKK8</accession>